<protein>
    <recommendedName>
        <fullName evidence="2">Regulatory protein zeste</fullName>
    </recommendedName>
</protein>
<dbReference type="AlphaFoldDB" id="A0AAV0WCR1"/>
<evidence type="ECO:0000256" key="3">
    <source>
        <dbReference type="ARBA" id="ARBA00023015"/>
    </source>
</evidence>
<evidence type="ECO:0000256" key="1">
    <source>
        <dbReference type="ARBA" id="ARBA00011764"/>
    </source>
</evidence>
<evidence type="ECO:0000256" key="4">
    <source>
        <dbReference type="ARBA" id="ARBA00023163"/>
    </source>
</evidence>
<name>A0AAV0WCR1_9HEMI</name>
<dbReference type="Pfam" id="PF13873">
    <property type="entry name" value="Myb_DNA-bind_5"/>
    <property type="match status" value="1"/>
</dbReference>
<evidence type="ECO:0000256" key="5">
    <source>
        <dbReference type="ARBA" id="ARBA00025466"/>
    </source>
</evidence>
<comment type="caution">
    <text evidence="7">The sequence shown here is derived from an EMBL/GenBank/DDBJ whole genome shotgun (WGS) entry which is preliminary data.</text>
</comment>
<keyword evidence="4" id="KW-0804">Transcription</keyword>
<sequence>MSKDSTEISGRATTDQMIALNGFLKVDPQLLSGKFSSTFTFKIAQKRWEIIAESLNAMPGAVKSWNKWRKTFQDNRTKAKSKHSMIRADMRKTGLNTPCSSLSLIENDTLDLINPTSISGHTSSNASKAYFVFDDNCDLGTQPLDDNIVTVDLSDVLLQEENSIPFGTSSSPLPNPNISSIYDPIKSMFKLNFPIRAVVSLTVQFSLNFL</sequence>
<gene>
    <name evidence="7" type="ORF">MEUPH1_LOCUS9767</name>
</gene>
<keyword evidence="3" id="KW-0805">Transcription regulation</keyword>
<evidence type="ECO:0000313" key="8">
    <source>
        <dbReference type="Proteomes" id="UP001160148"/>
    </source>
</evidence>
<feature type="domain" description="Myb/SANT-like DNA-binding" evidence="6">
    <location>
        <begin position="27"/>
        <end position="83"/>
    </location>
</feature>
<comment type="subunit">
    <text evidence="1">Self-associates forming complexes of several hundred monomers.</text>
</comment>
<evidence type="ECO:0000259" key="6">
    <source>
        <dbReference type="Pfam" id="PF13873"/>
    </source>
</evidence>
<dbReference type="EMBL" id="CARXXK010000002">
    <property type="protein sequence ID" value="CAI6353671.1"/>
    <property type="molecule type" value="Genomic_DNA"/>
</dbReference>
<evidence type="ECO:0000313" key="7">
    <source>
        <dbReference type="EMBL" id="CAI6353671.1"/>
    </source>
</evidence>
<dbReference type="Proteomes" id="UP001160148">
    <property type="component" value="Unassembled WGS sequence"/>
</dbReference>
<proteinExistence type="predicted"/>
<accession>A0AAV0WCR1</accession>
<dbReference type="InterPro" id="IPR028002">
    <property type="entry name" value="Myb_DNA-bind_5"/>
</dbReference>
<keyword evidence="8" id="KW-1185">Reference proteome</keyword>
<comment type="function">
    <text evidence="5">Involved in transvection phenomena (= synapsis-dependent gene expression), where the synaptic pairing of chromosomes carrying genes with which zeste interacts influences the expression of these genes. Zeste binds to DNA and stimulates transcription from a nearby promoter.</text>
</comment>
<evidence type="ECO:0000256" key="2">
    <source>
        <dbReference type="ARBA" id="ARBA00016807"/>
    </source>
</evidence>
<organism evidence="7 8">
    <name type="scientific">Macrosiphum euphorbiae</name>
    <name type="common">potato aphid</name>
    <dbReference type="NCBI Taxonomy" id="13131"/>
    <lineage>
        <taxon>Eukaryota</taxon>
        <taxon>Metazoa</taxon>
        <taxon>Ecdysozoa</taxon>
        <taxon>Arthropoda</taxon>
        <taxon>Hexapoda</taxon>
        <taxon>Insecta</taxon>
        <taxon>Pterygota</taxon>
        <taxon>Neoptera</taxon>
        <taxon>Paraneoptera</taxon>
        <taxon>Hemiptera</taxon>
        <taxon>Sternorrhyncha</taxon>
        <taxon>Aphidomorpha</taxon>
        <taxon>Aphidoidea</taxon>
        <taxon>Aphididae</taxon>
        <taxon>Macrosiphini</taxon>
        <taxon>Macrosiphum</taxon>
    </lineage>
</organism>
<reference evidence="7 8" key="1">
    <citation type="submission" date="2023-01" db="EMBL/GenBank/DDBJ databases">
        <authorList>
            <person name="Whitehead M."/>
        </authorList>
    </citation>
    <scope>NUCLEOTIDE SEQUENCE [LARGE SCALE GENOMIC DNA]</scope>
</reference>